<keyword evidence="1" id="KW-1133">Transmembrane helix</keyword>
<proteinExistence type="predicted"/>
<keyword evidence="3" id="KW-1185">Reference proteome</keyword>
<dbReference type="AlphaFoldDB" id="A0A1I6Q2F4"/>
<dbReference type="EMBL" id="FOZS01000001">
    <property type="protein sequence ID" value="SFS46646.1"/>
    <property type="molecule type" value="Genomic_DNA"/>
</dbReference>
<feature type="transmembrane region" description="Helical" evidence="1">
    <location>
        <begin position="48"/>
        <end position="65"/>
    </location>
</feature>
<name>A0A1I6Q2F4_9EURY</name>
<gene>
    <name evidence="2" type="ORF">SAMN04488556_0938</name>
</gene>
<protein>
    <submittedName>
        <fullName evidence="2">Uncharacterized protein</fullName>
    </submittedName>
</protein>
<feature type="transmembrane region" description="Helical" evidence="1">
    <location>
        <begin position="20"/>
        <end position="36"/>
    </location>
</feature>
<organism evidence="2 3">
    <name type="scientific">Halostagnicola kamekurae</name>
    <dbReference type="NCBI Taxonomy" id="619731"/>
    <lineage>
        <taxon>Archaea</taxon>
        <taxon>Methanobacteriati</taxon>
        <taxon>Methanobacteriota</taxon>
        <taxon>Stenosarchaea group</taxon>
        <taxon>Halobacteria</taxon>
        <taxon>Halobacteriales</taxon>
        <taxon>Natrialbaceae</taxon>
        <taxon>Halostagnicola</taxon>
    </lineage>
</organism>
<evidence type="ECO:0000313" key="2">
    <source>
        <dbReference type="EMBL" id="SFS46646.1"/>
    </source>
</evidence>
<evidence type="ECO:0000256" key="1">
    <source>
        <dbReference type="SAM" id="Phobius"/>
    </source>
</evidence>
<keyword evidence="1" id="KW-0812">Transmembrane</keyword>
<keyword evidence="1" id="KW-0472">Membrane</keyword>
<reference evidence="3" key="1">
    <citation type="submission" date="2016-10" db="EMBL/GenBank/DDBJ databases">
        <authorList>
            <person name="Varghese N."/>
            <person name="Submissions S."/>
        </authorList>
    </citation>
    <scope>NUCLEOTIDE SEQUENCE [LARGE SCALE GENOMIC DNA]</scope>
    <source>
        <strain evidence="3">DSM 22427</strain>
    </source>
</reference>
<sequence>MSTNGIDSSGGLYARLPRSVKLGVALLGVVYAVAILTDSINDPIPNDVWAIVWFAVAVGLLVRAVRLHRQS</sequence>
<dbReference type="Proteomes" id="UP000199199">
    <property type="component" value="Unassembled WGS sequence"/>
</dbReference>
<evidence type="ECO:0000313" key="3">
    <source>
        <dbReference type="Proteomes" id="UP000199199"/>
    </source>
</evidence>
<accession>A0A1I6Q2F4</accession>